<comment type="subcellular location">
    <subcellularLocation>
        <location evidence="2">Cell inner membrane</location>
        <topology evidence="2">Multi-pass membrane protein</topology>
    </subcellularLocation>
    <subcellularLocation>
        <location evidence="17">Cell membrane</location>
        <topology evidence="17">Multi-pass membrane protein</topology>
    </subcellularLocation>
</comment>
<feature type="binding site" evidence="16">
    <location>
        <position position="27"/>
    </location>
    <ligand>
        <name>Mg(2+)</name>
        <dbReference type="ChEBI" id="CHEBI:18420"/>
        <label>2</label>
    </ligand>
</feature>
<dbReference type="GO" id="GO:0005886">
    <property type="term" value="C:plasma membrane"/>
    <property type="evidence" value="ECO:0007669"/>
    <property type="project" value="UniProtKB-SubCell"/>
</dbReference>
<feature type="binding site" evidence="16">
    <location>
        <position position="24"/>
    </location>
    <ligand>
        <name>Mg(2+)</name>
        <dbReference type="ChEBI" id="CHEBI:18420"/>
        <label>2</label>
    </ligand>
</feature>
<dbReference type="Pfam" id="PF07664">
    <property type="entry name" value="FeoB_C"/>
    <property type="match status" value="1"/>
</dbReference>
<dbReference type="InterPro" id="IPR030389">
    <property type="entry name" value="G_FEOB_dom"/>
</dbReference>
<dbReference type="InterPro" id="IPR041069">
    <property type="entry name" value="FeoB_Cyto"/>
</dbReference>
<evidence type="ECO:0000256" key="12">
    <source>
        <dbReference type="ARBA" id="ARBA00023134"/>
    </source>
</evidence>
<reference evidence="20 21" key="1">
    <citation type="submission" date="2014-07" db="EMBL/GenBank/DDBJ databases">
        <authorList>
            <person name="McCorrison J."/>
            <person name="Sanka R."/>
            <person name="Torralba M."/>
            <person name="Gillis M."/>
            <person name="Haft D.H."/>
            <person name="Methe B."/>
            <person name="Sutton G."/>
            <person name="Nelson K.E."/>
        </authorList>
    </citation>
    <scope>NUCLEOTIDE SEQUENCE [LARGE SCALE GENOMIC DNA]</scope>
    <source>
        <strain evidence="20 21">DNF00314</strain>
    </source>
</reference>
<evidence type="ECO:0000313" key="21">
    <source>
        <dbReference type="Proteomes" id="UP000029628"/>
    </source>
</evidence>
<dbReference type="InterPro" id="IPR005225">
    <property type="entry name" value="Small_GTP-bd"/>
</dbReference>
<keyword evidence="5 17" id="KW-0410">Iron transport</keyword>
<evidence type="ECO:0000256" key="8">
    <source>
        <dbReference type="ARBA" id="ARBA00022741"/>
    </source>
</evidence>
<name>A0A096AJA1_9FIRM</name>
<evidence type="ECO:0000256" key="14">
    <source>
        <dbReference type="NCBIfam" id="TIGR00437"/>
    </source>
</evidence>
<keyword evidence="13 17" id="KW-0472">Membrane</keyword>
<dbReference type="GO" id="GO:0015093">
    <property type="term" value="F:ferrous iron transmembrane transporter activity"/>
    <property type="evidence" value="ECO:0007669"/>
    <property type="project" value="UniProtKB-UniRule"/>
</dbReference>
<feature type="domain" description="FeoB-type G" evidence="19">
    <location>
        <begin position="6"/>
        <end position="168"/>
    </location>
</feature>
<dbReference type="PANTHER" id="PTHR43185:SF1">
    <property type="entry name" value="FE(2+) TRANSPORTER FEOB"/>
    <property type="match status" value="1"/>
</dbReference>
<feature type="transmembrane region" description="Helical" evidence="17">
    <location>
        <begin position="509"/>
        <end position="530"/>
    </location>
</feature>
<dbReference type="AlphaFoldDB" id="A0A096AJA1"/>
<dbReference type="Gene3D" id="1.10.287.1770">
    <property type="match status" value="1"/>
</dbReference>
<accession>A0A096AJA1</accession>
<dbReference type="Pfam" id="PF02421">
    <property type="entry name" value="FeoB_N"/>
    <property type="match status" value="1"/>
</dbReference>
<comment type="function">
    <text evidence="1 17">Probable transporter of a GTP-driven Fe(2+) uptake system.</text>
</comment>
<keyword evidence="21" id="KW-1185">Reference proteome</keyword>
<dbReference type="eggNOG" id="COG0370">
    <property type="taxonomic scope" value="Bacteria"/>
</dbReference>
<dbReference type="FunFam" id="3.40.50.300:FF:000426">
    <property type="entry name" value="Ferrous iron transport protein B"/>
    <property type="match status" value="1"/>
</dbReference>
<feature type="region of interest" description="Disordered" evidence="18">
    <location>
        <begin position="587"/>
        <end position="609"/>
    </location>
</feature>
<protein>
    <recommendedName>
        <fullName evidence="14 17">Ferrous iron transport protein B</fullName>
    </recommendedName>
</protein>
<dbReference type="Pfam" id="PF07670">
    <property type="entry name" value="Gate"/>
    <property type="match status" value="2"/>
</dbReference>
<keyword evidence="11" id="KW-0406">Ion transport</keyword>
<keyword evidence="12 15" id="KW-0342">GTP-binding</keyword>
<evidence type="ECO:0000256" key="1">
    <source>
        <dbReference type="ARBA" id="ARBA00003926"/>
    </source>
</evidence>
<sequence length="787" mass="86720">MAKDKQIKIALAGNPNCGKTTIFNNITGAKQHVGNYAGVTVEKKEGEYNYNGQELLFVDLPGTYSLTARSLDELVARNVIINDKPDVIVNVVDASNLERNLYLTTQLLELERPMVIVLNMIDVAHDMGLVIDKEKLASLTGATVVETVGRNNVGTMEVLEAIVHAKDKGISTTAVVDYEEINDTVDELTKDVRTASVEYPPRWVAAKLLEGDADVIGKIMREKNTEALLAKRESMRQELAKEVDLESVFQEKRHAFAVKLFNAFVTKTTDAIETKSDRIDKILTHRILGLPIFLFFMWLLFNIVINVGAYPQDWLNTGVTALSDFATNTIPEGNLQSLVVDGIIAGVGAVISFLPLIILLFLGISFMEDSGYMARAAFLMDRAMRACGLHGKSFIPLLLGFGCSIPSIMGSRILDNYKDRMVTILVTPFMSCGARLPVYVLMASAFFPVEYSGTVLFLTYLFGVIMAVIMAKIFRRFLFSGEAEPFVMELPPYHMPTAKSVLMHMWERAWAYIKKAGTFILGATILIWFLSSYPKDTVYTQDYDAAHDAVETTFQAQGDAIKTSAGYATDEQKEQIDALVEEIQNTKEKADADAEEAGEDAPDVEVEDPNEAPDVFNDLKSAHEKEFPVAWAVFQNDLAKDAADEDLDNEQASEDQAHSYLGQLGTIMDPVLRPLGFNGKMGVSLLAGFTAKEVIISTLGTTYAVAADKDDDSSLVERLQADESFTPLVAVGFLAFIVIYPPCFAAMAVVKRETNSWKWLGFSVGYGILLAYVVALLIHQIGMALGF</sequence>
<keyword evidence="8 15" id="KW-0547">Nucleotide-binding</keyword>
<keyword evidence="4" id="KW-1003">Cell membrane</keyword>
<dbReference type="SUPFAM" id="SSF52540">
    <property type="entry name" value="P-loop containing nucleoside triphosphate hydrolases"/>
    <property type="match status" value="1"/>
</dbReference>
<evidence type="ECO:0000256" key="13">
    <source>
        <dbReference type="ARBA" id="ARBA00023136"/>
    </source>
</evidence>
<feature type="transmembrane region" description="Helical" evidence="17">
    <location>
        <begin position="387"/>
        <end position="409"/>
    </location>
</feature>
<dbReference type="GO" id="GO:0005525">
    <property type="term" value="F:GTP binding"/>
    <property type="evidence" value="ECO:0007669"/>
    <property type="project" value="UniProtKB-KW"/>
</dbReference>
<dbReference type="NCBIfam" id="TIGR00231">
    <property type="entry name" value="small_GTP"/>
    <property type="match status" value="1"/>
</dbReference>
<evidence type="ECO:0000256" key="9">
    <source>
        <dbReference type="ARBA" id="ARBA00022989"/>
    </source>
</evidence>
<feature type="transmembrane region" description="Helical" evidence="17">
    <location>
        <begin position="421"/>
        <end position="442"/>
    </location>
</feature>
<dbReference type="NCBIfam" id="TIGR00437">
    <property type="entry name" value="feoB"/>
    <property type="match status" value="1"/>
</dbReference>
<feature type="compositionally biased region" description="Acidic residues" evidence="18">
    <location>
        <begin position="593"/>
        <end position="609"/>
    </location>
</feature>
<comment type="similarity">
    <text evidence="17">Belongs to the TRAFAC class TrmE-Era-EngA-EngB-Septin-like GTPase superfamily. FeoB GTPase (TC 9.A.8) family.</text>
</comment>
<evidence type="ECO:0000256" key="7">
    <source>
        <dbReference type="ARBA" id="ARBA00022692"/>
    </source>
</evidence>
<dbReference type="PANTHER" id="PTHR43185">
    <property type="entry name" value="FERROUS IRON TRANSPORT PROTEIN B"/>
    <property type="match status" value="1"/>
</dbReference>
<feature type="binding site" evidence="15">
    <location>
        <begin position="38"/>
        <end position="42"/>
    </location>
    <ligand>
        <name>GTP</name>
        <dbReference type="ChEBI" id="CHEBI:37565"/>
        <label>1</label>
    </ligand>
</feature>
<gene>
    <name evidence="20" type="ORF">HMPREF0872_06615</name>
</gene>
<evidence type="ECO:0000256" key="6">
    <source>
        <dbReference type="ARBA" id="ARBA00022519"/>
    </source>
</evidence>
<evidence type="ECO:0000256" key="16">
    <source>
        <dbReference type="PIRSR" id="PIRSR603373-2"/>
    </source>
</evidence>
<dbReference type="Proteomes" id="UP000029628">
    <property type="component" value="Unassembled WGS sequence"/>
</dbReference>
<feature type="transmembrane region" description="Helical" evidence="17">
    <location>
        <begin position="683"/>
        <end position="705"/>
    </location>
</feature>
<dbReference type="InterPro" id="IPR003373">
    <property type="entry name" value="Fe2_transport_prot-B"/>
</dbReference>
<feature type="transmembrane region" description="Helical" evidence="17">
    <location>
        <begin position="454"/>
        <end position="474"/>
    </location>
</feature>
<evidence type="ECO:0000256" key="5">
    <source>
        <dbReference type="ARBA" id="ARBA00022496"/>
    </source>
</evidence>
<dbReference type="RefSeq" id="WP_038152888.1">
    <property type="nucleotide sequence ID" value="NZ_JRNT01000024.1"/>
</dbReference>
<evidence type="ECO:0000313" key="20">
    <source>
        <dbReference type="EMBL" id="KGF46905.1"/>
    </source>
</evidence>
<evidence type="ECO:0000256" key="17">
    <source>
        <dbReference type="RuleBase" id="RU362098"/>
    </source>
</evidence>
<evidence type="ECO:0000259" key="19">
    <source>
        <dbReference type="PROSITE" id="PS51711"/>
    </source>
</evidence>
<evidence type="ECO:0000256" key="3">
    <source>
        <dbReference type="ARBA" id="ARBA00022448"/>
    </source>
</evidence>
<keyword evidence="3 17" id="KW-0813">Transport</keyword>
<feature type="transmembrane region" description="Helical" evidence="17">
    <location>
        <begin position="759"/>
        <end position="781"/>
    </location>
</feature>
<evidence type="ECO:0000256" key="4">
    <source>
        <dbReference type="ARBA" id="ARBA00022475"/>
    </source>
</evidence>
<feature type="binding site" evidence="15">
    <location>
        <begin position="13"/>
        <end position="20"/>
    </location>
    <ligand>
        <name>GTP</name>
        <dbReference type="ChEBI" id="CHEBI:37565"/>
        <label>1</label>
    </ligand>
</feature>
<proteinExistence type="inferred from homology"/>
<evidence type="ECO:0000256" key="18">
    <source>
        <dbReference type="SAM" id="MobiDB-lite"/>
    </source>
</evidence>
<evidence type="ECO:0000256" key="2">
    <source>
        <dbReference type="ARBA" id="ARBA00004429"/>
    </source>
</evidence>
<dbReference type="EMBL" id="JRNT01000024">
    <property type="protein sequence ID" value="KGF46905.1"/>
    <property type="molecule type" value="Genomic_DNA"/>
</dbReference>
<keyword evidence="16" id="KW-0460">Magnesium</keyword>
<evidence type="ECO:0000256" key="15">
    <source>
        <dbReference type="PIRSR" id="PIRSR603373-1"/>
    </source>
</evidence>
<dbReference type="Pfam" id="PF17910">
    <property type="entry name" value="FeoB_Cyto"/>
    <property type="match status" value="1"/>
</dbReference>
<feature type="transmembrane region" description="Helical" evidence="17">
    <location>
        <begin position="725"/>
        <end position="747"/>
    </location>
</feature>
<dbReference type="InterPro" id="IPR027417">
    <property type="entry name" value="P-loop_NTPase"/>
</dbReference>
<keyword evidence="16" id="KW-0479">Metal-binding</keyword>
<keyword evidence="9 17" id="KW-1133">Transmembrane helix</keyword>
<dbReference type="PROSITE" id="PS51711">
    <property type="entry name" value="G_FEOB"/>
    <property type="match status" value="1"/>
</dbReference>
<dbReference type="GO" id="GO:0046872">
    <property type="term" value="F:metal ion binding"/>
    <property type="evidence" value="ECO:0007669"/>
    <property type="project" value="UniProtKB-KW"/>
</dbReference>
<keyword evidence="7 17" id="KW-0812">Transmembrane</keyword>
<dbReference type="InterPro" id="IPR050860">
    <property type="entry name" value="FeoB_GTPase"/>
</dbReference>
<feature type="binding site" evidence="15">
    <location>
        <begin position="119"/>
        <end position="122"/>
    </location>
    <ligand>
        <name>GTP</name>
        <dbReference type="ChEBI" id="CHEBI:37565"/>
        <label>1</label>
    </ligand>
</feature>
<dbReference type="CDD" id="cd01879">
    <property type="entry name" value="FeoB"/>
    <property type="match status" value="1"/>
</dbReference>
<dbReference type="InterPro" id="IPR011642">
    <property type="entry name" value="Gate_dom"/>
</dbReference>
<feature type="binding site" evidence="15">
    <location>
        <begin position="59"/>
        <end position="62"/>
    </location>
    <ligand>
        <name>GTP</name>
        <dbReference type="ChEBI" id="CHEBI:37565"/>
        <label>1</label>
    </ligand>
</feature>
<dbReference type="Gene3D" id="3.40.50.300">
    <property type="entry name" value="P-loop containing nucleotide triphosphate hydrolases"/>
    <property type="match status" value="1"/>
</dbReference>
<organism evidence="20 21">
    <name type="scientific">Veillonella montpellierensis DNF00314</name>
    <dbReference type="NCBI Taxonomy" id="1401067"/>
    <lineage>
        <taxon>Bacteria</taxon>
        <taxon>Bacillati</taxon>
        <taxon>Bacillota</taxon>
        <taxon>Negativicutes</taxon>
        <taxon>Veillonellales</taxon>
        <taxon>Veillonellaceae</taxon>
        <taxon>Veillonella</taxon>
    </lineage>
</organism>
<comment type="caution">
    <text evidence="20">The sequence shown here is derived from an EMBL/GenBank/DDBJ whole genome shotgun (WGS) entry which is preliminary data.</text>
</comment>
<dbReference type="InterPro" id="IPR011640">
    <property type="entry name" value="Fe2_transport_prot_B_C"/>
</dbReference>
<feature type="transmembrane region" description="Helical" evidence="17">
    <location>
        <begin position="343"/>
        <end position="366"/>
    </location>
</feature>
<evidence type="ECO:0000256" key="11">
    <source>
        <dbReference type="ARBA" id="ARBA00023065"/>
    </source>
</evidence>
<feature type="transmembrane region" description="Helical" evidence="17">
    <location>
        <begin position="287"/>
        <end position="310"/>
    </location>
</feature>
<evidence type="ECO:0000256" key="10">
    <source>
        <dbReference type="ARBA" id="ARBA00023004"/>
    </source>
</evidence>
<keyword evidence="10 17" id="KW-0408">Iron</keyword>
<feature type="binding site" evidence="16">
    <location>
        <position position="28"/>
    </location>
    <ligand>
        <name>Mg(2+)</name>
        <dbReference type="ChEBI" id="CHEBI:18420"/>
        <label>2</label>
    </ligand>
</feature>
<keyword evidence="6" id="KW-0997">Cell inner membrane</keyword>